<evidence type="ECO:0000313" key="8">
    <source>
        <dbReference type="EMBL" id="ALP53026.1"/>
    </source>
</evidence>
<dbReference type="InterPro" id="IPR033436">
    <property type="entry name" value="MucB/RseB_C"/>
</dbReference>
<dbReference type="KEGG" id="tee:Tel_07570"/>
<dbReference type="GO" id="GO:0045152">
    <property type="term" value="F:antisigma factor binding"/>
    <property type="evidence" value="ECO:0007669"/>
    <property type="project" value="TreeGrafter"/>
</dbReference>
<keyword evidence="4" id="KW-0574">Periplasm</keyword>
<evidence type="ECO:0008006" key="10">
    <source>
        <dbReference type="Google" id="ProtNLM"/>
    </source>
</evidence>
<dbReference type="PIRSF" id="PIRSF005427">
    <property type="entry name" value="RseB"/>
    <property type="match status" value="1"/>
</dbReference>
<dbReference type="STRING" id="1748243.Tel_07570"/>
<feature type="domain" description="MucB/RseB N-terminal" evidence="6">
    <location>
        <begin position="97"/>
        <end position="171"/>
    </location>
</feature>
<dbReference type="Pfam" id="PF03888">
    <property type="entry name" value="MucB_RseB"/>
    <property type="match status" value="2"/>
</dbReference>
<keyword evidence="3" id="KW-0732">Signal</keyword>
<evidence type="ECO:0000313" key="9">
    <source>
        <dbReference type="Proteomes" id="UP000055136"/>
    </source>
</evidence>
<evidence type="ECO:0000256" key="4">
    <source>
        <dbReference type="ARBA" id="ARBA00022764"/>
    </source>
</evidence>
<evidence type="ECO:0000256" key="5">
    <source>
        <dbReference type="SAM" id="MobiDB-lite"/>
    </source>
</evidence>
<dbReference type="AlphaFoldDB" id="A0A0S2TD22"/>
<dbReference type="PANTHER" id="PTHR38782:SF1">
    <property type="entry name" value="SIGMA-E FACTOR REGULATORY PROTEIN RSEB"/>
    <property type="match status" value="1"/>
</dbReference>
<accession>A0A0S2TD22</accession>
<evidence type="ECO:0000256" key="2">
    <source>
        <dbReference type="ARBA" id="ARBA00008150"/>
    </source>
</evidence>
<dbReference type="Pfam" id="PF17188">
    <property type="entry name" value="MucB_RseB_C"/>
    <property type="match status" value="1"/>
</dbReference>
<evidence type="ECO:0000256" key="3">
    <source>
        <dbReference type="ARBA" id="ARBA00022729"/>
    </source>
</evidence>
<name>A0A0S2TD22_9GAMM</name>
<dbReference type="Proteomes" id="UP000055136">
    <property type="component" value="Chromosome"/>
</dbReference>
<gene>
    <name evidence="8" type="ORF">Tel_07570</name>
</gene>
<dbReference type="InterPro" id="IPR005588">
    <property type="entry name" value="MucB_RseB"/>
</dbReference>
<proteinExistence type="inferred from homology"/>
<dbReference type="InterPro" id="IPR033434">
    <property type="entry name" value="MucB/RseB_N"/>
</dbReference>
<reference evidence="8" key="1">
    <citation type="submission" date="2015-10" db="EMBL/GenBank/DDBJ databases">
        <title>Description of Candidatus Tenderia electrophaga gen. nov, sp. nov., an Uncultivated Electroautotroph from a Biocathode Enrichment.</title>
        <authorList>
            <person name="Eddie B.J."/>
            <person name="Malanoski A.P."/>
            <person name="Wang Z."/>
            <person name="Hall R.J."/>
            <person name="Oh S.D."/>
            <person name="Heiner C."/>
            <person name="Lin B."/>
            <person name="Strycharz-Glaven S.M."/>
        </authorList>
    </citation>
    <scope>NUCLEOTIDE SEQUENCE [LARGE SCALE GENOMIC DNA]</scope>
    <source>
        <strain evidence="8">NRL1</strain>
    </source>
</reference>
<evidence type="ECO:0000259" key="7">
    <source>
        <dbReference type="Pfam" id="PF17188"/>
    </source>
</evidence>
<dbReference type="Gene3D" id="2.50.20.10">
    <property type="entry name" value="Lipoprotein localisation LolA/LolB/LppX"/>
    <property type="match status" value="2"/>
</dbReference>
<dbReference type="EMBL" id="CP013099">
    <property type="protein sequence ID" value="ALP53026.1"/>
    <property type="molecule type" value="Genomic_DNA"/>
</dbReference>
<dbReference type="InterPro" id="IPR038484">
    <property type="entry name" value="MucB/RseB_C_sf"/>
</dbReference>
<organism evidence="8 9">
    <name type="scientific">Candidatus Tenderia electrophaga</name>
    <dbReference type="NCBI Taxonomy" id="1748243"/>
    <lineage>
        <taxon>Bacteria</taxon>
        <taxon>Pseudomonadati</taxon>
        <taxon>Pseudomonadota</taxon>
        <taxon>Gammaproteobacteria</taxon>
        <taxon>Candidatus Tenderiales</taxon>
        <taxon>Candidatus Tenderiaceae</taxon>
        <taxon>Candidatus Tenderia</taxon>
    </lineage>
</organism>
<comment type="subcellular location">
    <subcellularLocation>
        <location evidence="1">Periplasm</location>
    </subcellularLocation>
</comment>
<feature type="domain" description="MucB/RseB N-terminal" evidence="6">
    <location>
        <begin position="23"/>
        <end position="83"/>
    </location>
</feature>
<dbReference type="GO" id="GO:0030288">
    <property type="term" value="C:outer membrane-bounded periplasmic space"/>
    <property type="evidence" value="ECO:0007669"/>
    <property type="project" value="TreeGrafter"/>
</dbReference>
<comment type="similarity">
    <text evidence="2">Belongs to the RseB family.</text>
</comment>
<feature type="domain" description="MucB/RseB C-terminal" evidence="7">
    <location>
        <begin position="195"/>
        <end position="287"/>
    </location>
</feature>
<sequence>MSAILFGIGLVFGAQTVSAGQQSPQQWLEKMSAAMQELSYQGVFVYRRDAELAAMKVTHIVDQHGARELLETLTGEPRREVRSAPLAGDDKAAIPQLGKIDRYYTLELMGEDRTAGLDTKVVSVVPKDEYRYGYRLWLDQTTGLLLKSDLLARDGSILEQVMFTSLEVIEPEALENVSPPHEREHSGHTSNKPQSELPWTVEKLPSGFELLESQPVVNHGDVLHLVYSDGLASVSVFVESAKSEGEAFVGVSRMGAVNAYGAVQNGYQLTVVGEVPEITVKTMGRSLKHKGSAQ</sequence>
<evidence type="ECO:0000259" key="6">
    <source>
        <dbReference type="Pfam" id="PF03888"/>
    </source>
</evidence>
<keyword evidence="9" id="KW-1185">Reference proteome</keyword>
<evidence type="ECO:0000256" key="1">
    <source>
        <dbReference type="ARBA" id="ARBA00004418"/>
    </source>
</evidence>
<dbReference type="GO" id="GO:0032885">
    <property type="term" value="P:regulation of polysaccharide biosynthetic process"/>
    <property type="evidence" value="ECO:0007669"/>
    <property type="project" value="TreeGrafter"/>
</dbReference>
<protein>
    <recommendedName>
        <fullName evidence="10">Transcriptional regulator</fullName>
    </recommendedName>
</protein>
<dbReference type="Gene3D" id="3.30.200.100">
    <property type="entry name" value="MucB/RseB, C-terminal domain"/>
    <property type="match status" value="1"/>
</dbReference>
<feature type="region of interest" description="Disordered" evidence="5">
    <location>
        <begin position="176"/>
        <end position="197"/>
    </location>
</feature>
<dbReference type="PANTHER" id="PTHR38782">
    <property type="match status" value="1"/>
</dbReference>
<dbReference type="CDD" id="cd16327">
    <property type="entry name" value="RseB"/>
    <property type="match status" value="1"/>
</dbReference>